<dbReference type="HOGENOM" id="CLU_037423_2_0_11"/>
<dbReference type="Pfam" id="PF01784">
    <property type="entry name" value="DUF34_NIF3"/>
    <property type="match status" value="1"/>
</dbReference>
<sequence length="284" mass="31369">MWSVKLARSLDVLCATFESMWPSSDACEWDNVGLLCGFPGLSVERVHFVVDVTSATINEAIKAGADLLVSHHPLIFKPIKKLTCDTYESFLLSQLIESKCALFSVHTNADIAPDGLAQHWSHLIGLRNVKPVRYCPESPSVDSTETQYGFGRIGDLAEPVSLYDFAKDLKAFLPETVGGIMVAGDEAKEIHSAAVVPGAGDDFLDLVLDLPADVYVTSDLRHHPAVGFREKGILIRKNTALICVSHWASEWLWLGYAAELIKKRFPDLSIEVSSLRTDPWDFRV</sequence>
<comment type="subunit">
    <text evidence="2">Homohexamer.</text>
</comment>
<protein>
    <recommendedName>
        <fullName evidence="3">GTP cyclohydrolase 1 type 2 homolog</fullName>
    </recommendedName>
</protein>
<dbReference type="FunFam" id="3.40.1390.30:FF:000001">
    <property type="entry name" value="GTP cyclohydrolase 1 type 2"/>
    <property type="match status" value="1"/>
</dbReference>
<dbReference type="KEGG" id="twh:TWT_257"/>
<dbReference type="AlphaFoldDB" id="Q83GL0"/>
<name>Q83GL0_TROWT</name>
<gene>
    <name evidence="6" type="ordered locus">TWT_257</name>
</gene>
<dbReference type="STRING" id="203267.TWT_257"/>
<evidence type="ECO:0000313" key="6">
    <source>
        <dbReference type="EMBL" id="AAO44354.1"/>
    </source>
</evidence>
<proteinExistence type="inferred from homology"/>
<dbReference type="Gene3D" id="3.40.1390.30">
    <property type="entry name" value="NIF3 (NGG1p interacting factor 3)-like"/>
    <property type="match status" value="2"/>
</dbReference>
<dbReference type="InterPro" id="IPR036069">
    <property type="entry name" value="DUF34/NIF3_sf"/>
</dbReference>
<accession>Q83GL0</accession>
<dbReference type="Proteomes" id="UP000002200">
    <property type="component" value="Chromosome"/>
</dbReference>
<dbReference type="PANTHER" id="PTHR13799:SF14">
    <property type="entry name" value="GTP CYCLOHYDROLASE 1 TYPE 2 HOMOLOG"/>
    <property type="match status" value="1"/>
</dbReference>
<evidence type="ECO:0000256" key="3">
    <source>
        <dbReference type="ARBA" id="ARBA00022112"/>
    </source>
</evidence>
<evidence type="ECO:0000256" key="5">
    <source>
        <dbReference type="PIRSR" id="PIRSR602678-1"/>
    </source>
</evidence>
<evidence type="ECO:0000313" key="7">
    <source>
        <dbReference type="Proteomes" id="UP000002200"/>
    </source>
</evidence>
<evidence type="ECO:0000256" key="4">
    <source>
        <dbReference type="ARBA" id="ARBA00022723"/>
    </source>
</evidence>
<dbReference type="PANTHER" id="PTHR13799">
    <property type="entry name" value="NGG1 INTERACTING FACTOR 3"/>
    <property type="match status" value="1"/>
</dbReference>
<dbReference type="NCBIfam" id="TIGR00486">
    <property type="entry name" value="YbgI_SA1388"/>
    <property type="match status" value="1"/>
</dbReference>
<evidence type="ECO:0000256" key="1">
    <source>
        <dbReference type="ARBA" id="ARBA00006964"/>
    </source>
</evidence>
<keyword evidence="4 5" id="KW-0479">Metal-binding</keyword>
<keyword evidence="7" id="KW-1185">Reference proteome</keyword>
<dbReference type="SUPFAM" id="SSF102705">
    <property type="entry name" value="NIF3 (NGG1p interacting factor 3)-like"/>
    <property type="match status" value="1"/>
</dbReference>
<feature type="binding site" evidence="5">
    <location>
        <position position="72"/>
    </location>
    <ligand>
        <name>a divalent metal cation</name>
        <dbReference type="ChEBI" id="CHEBI:60240"/>
        <label>1</label>
    </ligand>
</feature>
<dbReference type="EMBL" id="AE014184">
    <property type="protein sequence ID" value="AAO44354.1"/>
    <property type="molecule type" value="Genomic_DNA"/>
</dbReference>
<reference evidence="6 7" key="1">
    <citation type="journal article" date="2003" name="Genome Res.">
        <title>Tropheryma whipplei twist: a human pathogenic Actinobacteria with a reduced genome.</title>
        <authorList>
            <person name="Raoult D."/>
            <person name="Ogata H."/>
            <person name="Audic S."/>
            <person name="Robert C."/>
            <person name="Suhre K."/>
            <person name="Drancourt M."/>
            <person name="Claverie J.-M."/>
        </authorList>
    </citation>
    <scope>NUCLEOTIDE SEQUENCE [LARGE SCALE GENOMIC DNA]</scope>
    <source>
        <strain evidence="6 7">Twist</strain>
    </source>
</reference>
<dbReference type="InterPro" id="IPR002678">
    <property type="entry name" value="DUF34/NIF3"/>
</dbReference>
<evidence type="ECO:0000256" key="2">
    <source>
        <dbReference type="ARBA" id="ARBA00011643"/>
    </source>
</evidence>
<comment type="similarity">
    <text evidence="1">Belongs to the GTP cyclohydrolase I type 2/NIF3 family.</text>
</comment>
<feature type="binding site" evidence="5">
    <location>
        <position position="71"/>
    </location>
    <ligand>
        <name>a divalent metal cation</name>
        <dbReference type="ChEBI" id="CHEBI:60240"/>
        <label>1</label>
    </ligand>
</feature>
<dbReference type="GO" id="GO:0046872">
    <property type="term" value="F:metal ion binding"/>
    <property type="evidence" value="ECO:0007669"/>
    <property type="project" value="UniProtKB-KW"/>
</dbReference>
<feature type="binding site" evidence="5">
    <location>
        <position position="110"/>
    </location>
    <ligand>
        <name>a divalent metal cation</name>
        <dbReference type="ChEBI" id="CHEBI:60240"/>
        <label>1</label>
    </ligand>
</feature>
<feature type="binding site" evidence="5">
    <location>
        <position position="250"/>
    </location>
    <ligand>
        <name>a divalent metal cation</name>
        <dbReference type="ChEBI" id="CHEBI:60240"/>
        <label>1</label>
    </ligand>
</feature>
<organism evidence="6 7">
    <name type="scientific">Tropheryma whipplei (strain Twist)</name>
    <name type="common">Whipple's bacillus</name>
    <dbReference type="NCBI Taxonomy" id="203267"/>
    <lineage>
        <taxon>Bacteria</taxon>
        <taxon>Bacillati</taxon>
        <taxon>Actinomycetota</taxon>
        <taxon>Actinomycetes</taxon>
        <taxon>Micrococcales</taxon>
        <taxon>Tropherymataceae</taxon>
        <taxon>Tropheryma</taxon>
    </lineage>
</organism>
<feature type="binding site" evidence="5">
    <location>
        <position position="246"/>
    </location>
    <ligand>
        <name>a divalent metal cation</name>
        <dbReference type="ChEBI" id="CHEBI:60240"/>
        <label>1</label>
    </ligand>
</feature>
<dbReference type="GO" id="GO:0005737">
    <property type="term" value="C:cytoplasm"/>
    <property type="evidence" value="ECO:0007669"/>
    <property type="project" value="TreeGrafter"/>
</dbReference>
<dbReference type="eggNOG" id="COG0327">
    <property type="taxonomic scope" value="Bacteria"/>
</dbReference>